<gene>
    <name evidence="4" type="ORF">SAMN04488561_5426</name>
</gene>
<organism evidence="4 5">
    <name type="scientific">Jiangella alba</name>
    <dbReference type="NCBI Taxonomy" id="561176"/>
    <lineage>
        <taxon>Bacteria</taxon>
        <taxon>Bacillati</taxon>
        <taxon>Actinomycetota</taxon>
        <taxon>Actinomycetes</taxon>
        <taxon>Jiangellales</taxon>
        <taxon>Jiangellaceae</taxon>
        <taxon>Jiangella</taxon>
    </lineage>
</organism>
<dbReference type="STRING" id="561176.SAMN04488561_5426"/>
<dbReference type="GO" id="GO:0000976">
    <property type="term" value="F:transcription cis-regulatory region binding"/>
    <property type="evidence" value="ECO:0007669"/>
    <property type="project" value="TreeGrafter"/>
</dbReference>
<protein>
    <submittedName>
        <fullName evidence="4">DNA-binding transcriptional regulator, AcrR family</fullName>
    </submittedName>
</protein>
<dbReference type="OrthoDB" id="3218408at2"/>
<evidence type="ECO:0000259" key="3">
    <source>
        <dbReference type="PROSITE" id="PS50977"/>
    </source>
</evidence>
<name>A0A1H5PRL6_9ACTN</name>
<evidence type="ECO:0000313" key="4">
    <source>
        <dbReference type="EMBL" id="SEF16543.1"/>
    </source>
</evidence>
<evidence type="ECO:0000313" key="5">
    <source>
        <dbReference type="Proteomes" id="UP000181980"/>
    </source>
</evidence>
<dbReference type="Proteomes" id="UP000181980">
    <property type="component" value="Unassembled WGS sequence"/>
</dbReference>
<dbReference type="AlphaFoldDB" id="A0A1H5PRL6"/>
<dbReference type="RefSeq" id="WP_069108819.1">
    <property type="nucleotide sequence ID" value="NZ_FNUC01000004.1"/>
</dbReference>
<sequence>MVVPEQKPRRRLSKDVWADAALAAIAEGGLAAVAVEPLAARLQTTKGSFYWHFPTRDALLDAALARWEERTTTDVAAEITALPDDPELRLRRLVTRVAGMAERDPVGPALLASAGHPRVAAALDRVTRTRIDLIVSIFEDMGFPPAAAARRALLAYSAYLGHAELTHSTPEVLPAAPEERQAYLDDVLRALTAR</sequence>
<proteinExistence type="predicted"/>
<feature type="DNA-binding region" description="H-T-H motif" evidence="2">
    <location>
        <begin position="34"/>
        <end position="53"/>
    </location>
</feature>
<dbReference type="SUPFAM" id="SSF46689">
    <property type="entry name" value="Homeodomain-like"/>
    <property type="match status" value="1"/>
</dbReference>
<dbReference type="Gene3D" id="1.10.357.10">
    <property type="entry name" value="Tetracycline Repressor, domain 2"/>
    <property type="match status" value="1"/>
</dbReference>
<keyword evidence="1 2" id="KW-0238">DNA-binding</keyword>
<dbReference type="InterPro" id="IPR009057">
    <property type="entry name" value="Homeodomain-like_sf"/>
</dbReference>
<dbReference type="EMBL" id="FNUC01000004">
    <property type="protein sequence ID" value="SEF16543.1"/>
    <property type="molecule type" value="Genomic_DNA"/>
</dbReference>
<dbReference type="PANTHER" id="PTHR30055:SF237">
    <property type="entry name" value="TRANSCRIPTIONAL REPRESSOR MCE3R"/>
    <property type="match status" value="1"/>
</dbReference>
<dbReference type="PROSITE" id="PS50977">
    <property type="entry name" value="HTH_TETR_2"/>
    <property type="match status" value="1"/>
</dbReference>
<keyword evidence="5" id="KW-1185">Reference proteome</keyword>
<dbReference type="InterPro" id="IPR050109">
    <property type="entry name" value="HTH-type_TetR-like_transc_reg"/>
</dbReference>
<dbReference type="InterPro" id="IPR001647">
    <property type="entry name" value="HTH_TetR"/>
</dbReference>
<feature type="domain" description="HTH tetR-type" evidence="3">
    <location>
        <begin position="11"/>
        <end position="71"/>
    </location>
</feature>
<reference evidence="5" key="1">
    <citation type="submission" date="2016-10" db="EMBL/GenBank/DDBJ databases">
        <authorList>
            <person name="Varghese N."/>
            <person name="Submissions S."/>
        </authorList>
    </citation>
    <scope>NUCLEOTIDE SEQUENCE [LARGE SCALE GENOMIC DNA]</scope>
    <source>
        <strain evidence="5">DSM 45237</strain>
    </source>
</reference>
<evidence type="ECO:0000256" key="1">
    <source>
        <dbReference type="ARBA" id="ARBA00023125"/>
    </source>
</evidence>
<dbReference type="Pfam" id="PF00440">
    <property type="entry name" value="TetR_N"/>
    <property type="match status" value="1"/>
</dbReference>
<evidence type="ECO:0000256" key="2">
    <source>
        <dbReference type="PROSITE-ProRule" id="PRU00335"/>
    </source>
</evidence>
<dbReference type="PANTHER" id="PTHR30055">
    <property type="entry name" value="HTH-TYPE TRANSCRIPTIONAL REGULATOR RUTR"/>
    <property type="match status" value="1"/>
</dbReference>
<dbReference type="GO" id="GO:0003700">
    <property type="term" value="F:DNA-binding transcription factor activity"/>
    <property type="evidence" value="ECO:0007669"/>
    <property type="project" value="TreeGrafter"/>
</dbReference>
<accession>A0A1H5PRL6</accession>